<proteinExistence type="predicted"/>
<accession>A0AAD4G865</accession>
<comment type="caution">
    <text evidence="1">The sequence shown here is derived from an EMBL/GenBank/DDBJ whole genome shotgun (WGS) entry which is preliminary data.</text>
</comment>
<keyword evidence="2" id="KW-1185">Reference proteome</keyword>
<dbReference type="Proteomes" id="UP001194468">
    <property type="component" value="Unassembled WGS sequence"/>
</dbReference>
<dbReference type="AlphaFoldDB" id="A0AAD4G865"/>
<dbReference type="Gene3D" id="3.40.50.620">
    <property type="entry name" value="HUPs"/>
    <property type="match status" value="1"/>
</dbReference>
<dbReference type="InterPro" id="IPR014729">
    <property type="entry name" value="Rossmann-like_a/b/a_fold"/>
</dbReference>
<gene>
    <name evidence="1" type="ORF">L210DRAFT_3652926</name>
</gene>
<sequence>MRLLHLQPCGNNVNAAVSGQTIRQLFVLPRPIGLVGYPSRRMAERQLAEETRLELNTPKLAQAVRKFFSSAAAYAKGRLSARPSALPPLQVLNSLPWPKGVKFSMDDWQTLPSE</sequence>
<reference evidence="1" key="1">
    <citation type="submission" date="2019-10" db="EMBL/GenBank/DDBJ databases">
        <authorList>
            <consortium name="DOE Joint Genome Institute"/>
            <person name="Kuo A."/>
            <person name="Miyauchi S."/>
            <person name="Kiss E."/>
            <person name="Drula E."/>
            <person name="Kohler A."/>
            <person name="Sanchez-Garcia M."/>
            <person name="Andreopoulos B."/>
            <person name="Barry K.W."/>
            <person name="Bonito G."/>
            <person name="Buee M."/>
            <person name="Carver A."/>
            <person name="Chen C."/>
            <person name="Cichocki N."/>
            <person name="Clum A."/>
            <person name="Culley D."/>
            <person name="Crous P.W."/>
            <person name="Fauchery L."/>
            <person name="Girlanda M."/>
            <person name="Hayes R."/>
            <person name="Keri Z."/>
            <person name="LaButti K."/>
            <person name="Lipzen A."/>
            <person name="Lombard V."/>
            <person name="Magnuson J."/>
            <person name="Maillard F."/>
            <person name="Morin E."/>
            <person name="Murat C."/>
            <person name="Nolan M."/>
            <person name="Ohm R."/>
            <person name="Pangilinan J."/>
            <person name="Pereira M."/>
            <person name="Perotto S."/>
            <person name="Peter M."/>
            <person name="Riley R."/>
            <person name="Sitrit Y."/>
            <person name="Stielow B."/>
            <person name="Szollosi G."/>
            <person name="Zifcakova L."/>
            <person name="Stursova M."/>
            <person name="Spatafora J.W."/>
            <person name="Tedersoo L."/>
            <person name="Vaario L.-M."/>
            <person name="Yamada A."/>
            <person name="Yan M."/>
            <person name="Wang P."/>
            <person name="Xu J."/>
            <person name="Bruns T."/>
            <person name="Baldrian P."/>
            <person name="Vilgalys R."/>
            <person name="Henrissat B."/>
            <person name="Grigoriev I.V."/>
            <person name="Hibbett D."/>
            <person name="Nagy L.G."/>
            <person name="Martin F.M."/>
        </authorList>
    </citation>
    <scope>NUCLEOTIDE SEQUENCE</scope>
    <source>
        <strain evidence="1">BED1</strain>
    </source>
</reference>
<evidence type="ECO:0000313" key="2">
    <source>
        <dbReference type="Proteomes" id="UP001194468"/>
    </source>
</evidence>
<name>A0AAD4G865_BOLED</name>
<evidence type="ECO:0000313" key="1">
    <source>
        <dbReference type="EMBL" id="KAF8426469.1"/>
    </source>
</evidence>
<dbReference type="EMBL" id="WHUW01000087">
    <property type="protein sequence ID" value="KAF8426469.1"/>
    <property type="molecule type" value="Genomic_DNA"/>
</dbReference>
<reference evidence="1" key="2">
    <citation type="journal article" date="2020" name="Nat. Commun.">
        <title>Large-scale genome sequencing of mycorrhizal fungi provides insights into the early evolution of symbiotic traits.</title>
        <authorList>
            <person name="Miyauchi S."/>
            <person name="Kiss E."/>
            <person name="Kuo A."/>
            <person name="Drula E."/>
            <person name="Kohler A."/>
            <person name="Sanchez-Garcia M."/>
            <person name="Morin E."/>
            <person name="Andreopoulos B."/>
            <person name="Barry K.W."/>
            <person name="Bonito G."/>
            <person name="Buee M."/>
            <person name="Carver A."/>
            <person name="Chen C."/>
            <person name="Cichocki N."/>
            <person name="Clum A."/>
            <person name="Culley D."/>
            <person name="Crous P.W."/>
            <person name="Fauchery L."/>
            <person name="Girlanda M."/>
            <person name="Hayes R.D."/>
            <person name="Keri Z."/>
            <person name="LaButti K."/>
            <person name="Lipzen A."/>
            <person name="Lombard V."/>
            <person name="Magnuson J."/>
            <person name="Maillard F."/>
            <person name="Murat C."/>
            <person name="Nolan M."/>
            <person name="Ohm R.A."/>
            <person name="Pangilinan J."/>
            <person name="Pereira M.F."/>
            <person name="Perotto S."/>
            <person name="Peter M."/>
            <person name="Pfister S."/>
            <person name="Riley R."/>
            <person name="Sitrit Y."/>
            <person name="Stielow J.B."/>
            <person name="Szollosi G."/>
            <person name="Zifcakova L."/>
            <person name="Stursova M."/>
            <person name="Spatafora J.W."/>
            <person name="Tedersoo L."/>
            <person name="Vaario L.M."/>
            <person name="Yamada A."/>
            <person name="Yan M."/>
            <person name="Wang P."/>
            <person name="Xu J."/>
            <person name="Bruns T."/>
            <person name="Baldrian P."/>
            <person name="Vilgalys R."/>
            <person name="Dunand C."/>
            <person name="Henrissat B."/>
            <person name="Grigoriev I.V."/>
            <person name="Hibbett D."/>
            <person name="Nagy L.G."/>
            <person name="Martin F.M."/>
        </authorList>
    </citation>
    <scope>NUCLEOTIDE SEQUENCE</scope>
    <source>
        <strain evidence="1">BED1</strain>
    </source>
</reference>
<organism evidence="1 2">
    <name type="scientific">Boletus edulis BED1</name>
    <dbReference type="NCBI Taxonomy" id="1328754"/>
    <lineage>
        <taxon>Eukaryota</taxon>
        <taxon>Fungi</taxon>
        <taxon>Dikarya</taxon>
        <taxon>Basidiomycota</taxon>
        <taxon>Agaricomycotina</taxon>
        <taxon>Agaricomycetes</taxon>
        <taxon>Agaricomycetidae</taxon>
        <taxon>Boletales</taxon>
        <taxon>Boletineae</taxon>
        <taxon>Boletaceae</taxon>
        <taxon>Boletoideae</taxon>
        <taxon>Boletus</taxon>
    </lineage>
</organism>
<protein>
    <submittedName>
        <fullName evidence="1">Uncharacterized protein</fullName>
    </submittedName>
</protein>